<keyword evidence="1" id="KW-1133">Transmembrane helix</keyword>
<dbReference type="InterPro" id="IPR010640">
    <property type="entry name" value="Low_temperature_requirement_A"/>
</dbReference>
<organism evidence="2 3">
    <name type="scientific">Podila minutissima</name>
    <dbReference type="NCBI Taxonomy" id="64525"/>
    <lineage>
        <taxon>Eukaryota</taxon>
        <taxon>Fungi</taxon>
        <taxon>Fungi incertae sedis</taxon>
        <taxon>Mucoromycota</taxon>
        <taxon>Mortierellomycotina</taxon>
        <taxon>Mortierellomycetes</taxon>
        <taxon>Mortierellales</taxon>
        <taxon>Mortierellaceae</taxon>
        <taxon>Podila</taxon>
    </lineage>
</organism>
<feature type="transmembrane region" description="Helical" evidence="1">
    <location>
        <begin position="205"/>
        <end position="228"/>
    </location>
</feature>
<sequence length="379" mass="42965">MQLFDVRFSTDDLLNRIWKLVQFFALAGFAGNGDHLSSTNSNGFALSYAVGQYFIVWVHAPNKTSRSPIMFYMAANFVSFILWWTSAFIIELLSDQARYSIWFGAIAIEVITNIALANNAIVSFVRSHLPERLGLFTLIILGESIMGLFVVTDDLVDAPGKLSWDNLTLLIFSITIIKCQWFLYFDDYHEQCPVRSSIHSTLWTYLHFMLNMSQLLLGVGCLDLIRIYQLTKEPTSIPVPHHLKRELIYPDEATGSGSLAESSKGPNFIVGGGEEGPSHELILLYVKKYYLIVAASVFFWNAAIKYVTSRPGDKYDRAIYVSRFFMSFVVLCLLLVEHQRLGAFTLLGLEVGFCLLQVGHDLLVLYYAARKDFENRVIL</sequence>
<feature type="transmembrane region" description="Helical" evidence="1">
    <location>
        <begin position="99"/>
        <end position="121"/>
    </location>
</feature>
<reference evidence="2" key="1">
    <citation type="journal article" date="2020" name="Fungal Divers.">
        <title>Resolving the Mortierellaceae phylogeny through synthesis of multi-gene phylogenetics and phylogenomics.</title>
        <authorList>
            <person name="Vandepol N."/>
            <person name="Liber J."/>
            <person name="Desiro A."/>
            <person name="Na H."/>
            <person name="Kennedy M."/>
            <person name="Barry K."/>
            <person name="Grigoriev I.V."/>
            <person name="Miller A.N."/>
            <person name="O'Donnell K."/>
            <person name="Stajich J.E."/>
            <person name="Bonito G."/>
        </authorList>
    </citation>
    <scope>NUCLEOTIDE SEQUENCE</scope>
    <source>
        <strain evidence="2">NVP1</strain>
    </source>
</reference>
<feature type="transmembrane region" description="Helical" evidence="1">
    <location>
        <begin position="319"/>
        <end position="336"/>
    </location>
</feature>
<feature type="transmembrane region" description="Helical" evidence="1">
    <location>
        <begin position="69"/>
        <end position="93"/>
    </location>
</feature>
<proteinExistence type="predicted"/>
<evidence type="ECO:0000313" key="3">
    <source>
        <dbReference type="Proteomes" id="UP000696485"/>
    </source>
</evidence>
<name>A0A9P5SBF1_9FUNG</name>
<feature type="transmembrane region" description="Helical" evidence="1">
    <location>
        <begin position="133"/>
        <end position="152"/>
    </location>
</feature>
<feature type="transmembrane region" description="Helical" evidence="1">
    <location>
        <begin position="289"/>
        <end position="307"/>
    </location>
</feature>
<dbReference type="AlphaFoldDB" id="A0A9P5SBF1"/>
<feature type="transmembrane region" description="Helical" evidence="1">
    <location>
        <begin position="164"/>
        <end position="184"/>
    </location>
</feature>
<dbReference type="PANTHER" id="PTHR42101">
    <property type="entry name" value="CHROMOSOME 16, WHOLE GENOME SHOTGUN SEQUENCE"/>
    <property type="match status" value="1"/>
</dbReference>
<dbReference type="EMBL" id="JAAAUY010001069">
    <property type="protein sequence ID" value="KAF9324550.1"/>
    <property type="molecule type" value="Genomic_DNA"/>
</dbReference>
<comment type="caution">
    <text evidence="2">The sequence shown here is derived from an EMBL/GenBank/DDBJ whole genome shotgun (WGS) entry which is preliminary data.</text>
</comment>
<evidence type="ECO:0000313" key="2">
    <source>
        <dbReference type="EMBL" id="KAF9324550.1"/>
    </source>
</evidence>
<accession>A0A9P5SBF1</accession>
<protein>
    <submittedName>
        <fullName evidence="2">Uncharacterized protein</fullName>
    </submittedName>
</protein>
<gene>
    <name evidence="2" type="ORF">BG006_000419</name>
</gene>
<dbReference type="Pfam" id="PF06772">
    <property type="entry name" value="LtrA"/>
    <property type="match status" value="1"/>
</dbReference>
<keyword evidence="1" id="KW-0812">Transmembrane</keyword>
<feature type="transmembrane region" description="Helical" evidence="1">
    <location>
        <begin position="342"/>
        <end position="369"/>
    </location>
</feature>
<keyword evidence="3" id="KW-1185">Reference proteome</keyword>
<dbReference type="PANTHER" id="PTHR42101:SF1">
    <property type="entry name" value="LOW TEMPERATURE REQUIREMENT A"/>
    <property type="match status" value="1"/>
</dbReference>
<evidence type="ECO:0000256" key="1">
    <source>
        <dbReference type="SAM" id="Phobius"/>
    </source>
</evidence>
<keyword evidence="1" id="KW-0472">Membrane</keyword>
<dbReference type="Proteomes" id="UP000696485">
    <property type="component" value="Unassembled WGS sequence"/>
</dbReference>